<dbReference type="InterPro" id="IPR027417">
    <property type="entry name" value="P-loop_NTPase"/>
</dbReference>
<accession>A0A9P6QWQ3</accession>
<keyword evidence="3" id="KW-0067">ATP-binding</keyword>
<keyword evidence="7" id="KW-1185">Reference proteome</keyword>
<comment type="similarity">
    <text evidence="3">Belongs to the TRAFAC class myosin-kinesin ATPase superfamily. Kinesin family.</text>
</comment>
<dbReference type="SMART" id="SM00129">
    <property type="entry name" value="KISc"/>
    <property type="match status" value="1"/>
</dbReference>
<keyword evidence="1" id="KW-0175">Coiled coil</keyword>
<evidence type="ECO:0000313" key="7">
    <source>
        <dbReference type="Proteomes" id="UP000823405"/>
    </source>
</evidence>
<keyword evidence="3" id="KW-0547">Nucleotide-binding</keyword>
<feature type="domain" description="Kinesin motor" evidence="5">
    <location>
        <begin position="124"/>
        <end position="309"/>
    </location>
</feature>
<dbReference type="GO" id="GO:0008017">
    <property type="term" value="F:microtubule binding"/>
    <property type="evidence" value="ECO:0007669"/>
    <property type="project" value="InterPro"/>
</dbReference>
<sequence length="309" mass="33082">MYASPRSPGRPLPQGGQLPKPTGSSSGLLTPQNHHSGSRTPVANTTLPGTSTNLRKISVSTPATNTTTKPVLPPLATQQVAHVPIPSSHLDPHSSTPTAAATTPTAPSTTATAATPPGGSKTENVTVTVRIRPFSSSELKVAGGPTEVWTVGDAGSSIAYTDDYAVQARRVAVDYNYDHALTGSDNELIYNTSVKNLVQSAMEGYNGTVFAYGQTSSGKTYSGSDSQPGITPRAVEDIFKYIRENSDREYLLRVSYLEIYNESIRDLLSPEAIDLRIHEDKRRGVYVSPLKEEIVTAPSQVMRIIERGN</sequence>
<evidence type="ECO:0000256" key="3">
    <source>
        <dbReference type="PROSITE-ProRule" id="PRU00283"/>
    </source>
</evidence>
<dbReference type="InterPro" id="IPR001752">
    <property type="entry name" value="Kinesin_motor_dom"/>
</dbReference>
<dbReference type="PANTHER" id="PTHR47968:SF75">
    <property type="entry name" value="CENTROMERE-ASSOCIATED PROTEIN E"/>
    <property type="match status" value="1"/>
</dbReference>
<comment type="caution">
    <text evidence="6">The sequence shown here is derived from an EMBL/GenBank/DDBJ whole genome shotgun (WGS) entry which is preliminary data.</text>
</comment>
<dbReference type="Pfam" id="PF00225">
    <property type="entry name" value="Kinesin"/>
    <property type="match status" value="1"/>
</dbReference>
<organism evidence="6 7">
    <name type="scientific">Linnemannia gamsii</name>
    <dbReference type="NCBI Taxonomy" id="64522"/>
    <lineage>
        <taxon>Eukaryota</taxon>
        <taxon>Fungi</taxon>
        <taxon>Fungi incertae sedis</taxon>
        <taxon>Mucoromycota</taxon>
        <taxon>Mortierellomycotina</taxon>
        <taxon>Mortierellomycetes</taxon>
        <taxon>Mortierellales</taxon>
        <taxon>Mortierellaceae</taxon>
        <taxon>Linnemannia</taxon>
    </lineage>
</organism>
<feature type="non-terminal residue" evidence="6">
    <location>
        <position position="309"/>
    </location>
</feature>
<dbReference type="GO" id="GO:0005524">
    <property type="term" value="F:ATP binding"/>
    <property type="evidence" value="ECO:0007669"/>
    <property type="project" value="UniProtKB-UniRule"/>
</dbReference>
<dbReference type="SUPFAM" id="SSF52540">
    <property type="entry name" value="P-loop containing nucleoside triphosphate hydrolases"/>
    <property type="match status" value="1"/>
</dbReference>
<reference evidence="6" key="1">
    <citation type="journal article" date="2020" name="Fungal Divers.">
        <title>Resolving the Mortierellaceae phylogeny through synthesis of multi-gene phylogenetics and phylogenomics.</title>
        <authorList>
            <person name="Vandepol N."/>
            <person name="Liber J."/>
            <person name="Desiro A."/>
            <person name="Na H."/>
            <person name="Kennedy M."/>
            <person name="Barry K."/>
            <person name="Grigoriev I.V."/>
            <person name="Miller A.N."/>
            <person name="O'Donnell K."/>
            <person name="Stajich J.E."/>
            <person name="Bonito G."/>
        </authorList>
    </citation>
    <scope>NUCLEOTIDE SEQUENCE</scope>
    <source>
        <strain evidence="6">NVP60</strain>
    </source>
</reference>
<dbReference type="InterPro" id="IPR027640">
    <property type="entry name" value="Kinesin-like_fam"/>
</dbReference>
<evidence type="ECO:0000256" key="2">
    <source>
        <dbReference type="ARBA" id="ARBA00023175"/>
    </source>
</evidence>
<dbReference type="EMBL" id="JAAAIN010002094">
    <property type="protein sequence ID" value="KAG0296961.1"/>
    <property type="molecule type" value="Genomic_DNA"/>
</dbReference>
<evidence type="ECO:0000256" key="1">
    <source>
        <dbReference type="ARBA" id="ARBA00023054"/>
    </source>
</evidence>
<evidence type="ECO:0000256" key="4">
    <source>
        <dbReference type="SAM" id="MobiDB-lite"/>
    </source>
</evidence>
<name>A0A9P6QWQ3_9FUNG</name>
<feature type="compositionally biased region" description="Polar residues" evidence="4">
    <location>
        <begin position="22"/>
        <end position="69"/>
    </location>
</feature>
<dbReference type="AlphaFoldDB" id="A0A9P6QWQ3"/>
<evidence type="ECO:0000313" key="6">
    <source>
        <dbReference type="EMBL" id="KAG0296961.1"/>
    </source>
</evidence>
<feature type="region of interest" description="Disordered" evidence="4">
    <location>
        <begin position="1"/>
        <end position="72"/>
    </location>
</feature>
<dbReference type="OrthoDB" id="3176171at2759"/>
<gene>
    <name evidence="6" type="ORF">BGZ97_004383</name>
</gene>
<dbReference type="GO" id="GO:0003777">
    <property type="term" value="F:microtubule motor activity"/>
    <property type="evidence" value="ECO:0007669"/>
    <property type="project" value="InterPro"/>
</dbReference>
<protein>
    <recommendedName>
        <fullName evidence="5">Kinesin motor domain-containing protein</fullName>
    </recommendedName>
</protein>
<dbReference type="PROSITE" id="PS50067">
    <property type="entry name" value="KINESIN_MOTOR_2"/>
    <property type="match status" value="1"/>
</dbReference>
<evidence type="ECO:0000259" key="5">
    <source>
        <dbReference type="PROSITE" id="PS50067"/>
    </source>
</evidence>
<keyword evidence="2 3" id="KW-0505">Motor protein</keyword>
<dbReference type="Gene3D" id="3.40.850.10">
    <property type="entry name" value="Kinesin motor domain"/>
    <property type="match status" value="1"/>
</dbReference>
<feature type="binding site" evidence="3">
    <location>
        <begin position="213"/>
        <end position="220"/>
    </location>
    <ligand>
        <name>ATP</name>
        <dbReference type="ChEBI" id="CHEBI:30616"/>
    </ligand>
</feature>
<feature type="compositionally biased region" description="Low complexity" evidence="4">
    <location>
        <begin position="94"/>
        <end position="117"/>
    </location>
</feature>
<dbReference type="PANTHER" id="PTHR47968">
    <property type="entry name" value="CENTROMERE PROTEIN E"/>
    <property type="match status" value="1"/>
</dbReference>
<feature type="compositionally biased region" description="Low complexity" evidence="4">
    <location>
        <begin position="1"/>
        <end position="19"/>
    </location>
</feature>
<dbReference type="GO" id="GO:0007018">
    <property type="term" value="P:microtubule-based movement"/>
    <property type="evidence" value="ECO:0007669"/>
    <property type="project" value="InterPro"/>
</dbReference>
<dbReference type="Proteomes" id="UP000823405">
    <property type="component" value="Unassembled WGS sequence"/>
</dbReference>
<feature type="region of interest" description="Disordered" evidence="4">
    <location>
        <begin position="85"/>
        <end position="123"/>
    </location>
</feature>
<proteinExistence type="inferred from homology"/>
<dbReference type="InterPro" id="IPR036961">
    <property type="entry name" value="Kinesin_motor_dom_sf"/>
</dbReference>